<feature type="transmembrane region" description="Helical" evidence="1">
    <location>
        <begin position="97"/>
        <end position="116"/>
    </location>
</feature>
<feature type="transmembrane region" description="Helical" evidence="1">
    <location>
        <begin position="38"/>
        <end position="59"/>
    </location>
</feature>
<proteinExistence type="predicted"/>
<dbReference type="EMBL" id="JFAX01000001">
    <property type="protein sequence ID" value="EXI69687.1"/>
    <property type="molecule type" value="Genomic_DNA"/>
</dbReference>
<evidence type="ECO:0000256" key="1">
    <source>
        <dbReference type="SAM" id="Phobius"/>
    </source>
</evidence>
<reference evidence="2" key="1">
    <citation type="submission" date="2014-02" db="EMBL/GenBank/DDBJ databases">
        <title>Expanding our view of genomic diversity in Candidatus Accumulibacter clades.</title>
        <authorList>
            <person name="Skennerton C.T."/>
            <person name="Barr J.J."/>
            <person name="Slater F.R."/>
            <person name="Bond P.L."/>
            <person name="Tyson G.W."/>
        </authorList>
    </citation>
    <scope>NUCLEOTIDE SEQUENCE [LARGE SCALE GENOMIC DNA]</scope>
</reference>
<name>A0A011NYG3_9PROT</name>
<organism evidence="2 3">
    <name type="scientific">Candidatus Accumulibacter adjunctus</name>
    <dbReference type="NCBI Taxonomy" id="1454001"/>
    <lineage>
        <taxon>Bacteria</taxon>
        <taxon>Pseudomonadati</taxon>
        <taxon>Pseudomonadota</taxon>
        <taxon>Betaproteobacteria</taxon>
        <taxon>Candidatus Accumulibacter</taxon>
    </lineage>
</organism>
<dbReference type="PATRIC" id="fig|1454001.3.peg.13"/>
<evidence type="ECO:0000313" key="2">
    <source>
        <dbReference type="EMBL" id="EXI69687.1"/>
    </source>
</evidence>
<keyword evidence="3" id="KW-1185">Reference proteome</keyword>
<keyword evidence="1" id="KW-0472">Membrane</keyword>
<evidence type="ECO:0000313" key="3">
    <source>
        <dbReference type="Proteomes" id="UP000020218"/>
    </source>
</evidence>
<protein>
    <recommendedName>
        <fullName evidence="4">DUF2784 domain-containing protein</fullName>
    </recommendedName>
</protein>
<comment type="caution">
    <text evidence="2">The sequence shown here is derived from an EMBL/GenBank/DDBJ whole genome shotgun (WGS) entry which is preliminary data.</text>
</comment>
<dbReference type="Proteomes" id="UP000020218">
    <property type="component" value="Unassembled WGS sequence"/>
</dbReference>
<evidence type="ECO:0008006" key="4">
    <source>
        <dbReference type="Google" id="ProtNLM"/>
    </source>
</evidence>
<sequence>MSTRLLADGIVVIHLLFIAFVVAGGALCLRWPRLAWAHVPAACWGIAVEITGCICPLTPLENELRQAAGQAGYAGGFIAHYLLPVIYPPGLTRATQLTLAGALIAVNLACYGWLIHRQRSAGRTRREHRKESGETVD</sequence>
<dbReference type="STRING" id="1454001.AW08_00180"/>
<dbReference type="Pfam" id="PF10861">
    <property type="entry name" value="DUF2784"/>
    <property type="match status" value="1"/>
</dbReference>
<keyword evidence="1" id="KW-1133">Transmembrane helix</keyword>
<accession>A0A011NYG3</accession>
<dbReference type="AlphaFoldDB" id="A0A011NYG3"/>
<gene>
    <name evidence="2" type="ORF">AW08_00180</name>
</gene>
<keyword evidence="1" id="KW-0812">Transmembrane</keyword>
<dbReference type="InterPro" id="IPR021218">
    <property type="entry name" value="DUF2784"/>
</dbReference>
<feature type="transmembrane region" description="Helical" evidence="1">
    <location>
        <begin position="12"/>
        <end position="32"/>
    </location>
</feature>